<accession>A0A154IIS5</accession>
<name>A0A154IIS5_RHILE</name>
<protein>
    <submittedName>
        <fullName evidence="1">Uncharacterized protein</fullName>
    </submittedName>
</protein>
<dbReference type="AlphaFoldDB" id="A0A154IIS5"/>
<proteinExistence type="predicted"/>
<dbReference type="EMBL" id="LVYU01000099">
    <property type="protein sequence ID" value="KZA99869.1"/>
    <property type="molecule type" value="Genomic_DNA"/>
</dbReference>
<dbReference type="Gene3D" id="3.40.630.30">
    <property type="match status" value="1"/>
</dbReference>
<sequence length="84" mass="9488">MWPDRLRDSLHRTSVEGNEVRIRDCTKPARPYATQAIRELLDWARNDPWVVRLSAETGVGNIASQLGLPRNGFVESGIRSIDSI</sequence>
<dbReference type="SUPFAM" id="SSF55729">
    <property type="entry name" value="Acyl-CoA N-acyltransferases (Nat)"/>
    <property type="match status" value="1"/>
</dbReference>
<dbReference type="InterPro" id="IPR016181">
    <property type="entry name" value="Acyl_CoA_acyltransferase"/>
</dbReference>
<organism evidence="1">
    <name type="scientific">Rhizobium leguminosarum</name>
    <dbReference type="NCBI Taxonomy" id="384"/>
    <lineage>
        <taxon>Bacteria</taxon>
        <taxon>Pseudomonadati</taxon>
        <taxon>Pseudomonadota</taxon>
        <taxon>Alphaproteobacteria</taxon>
        <taxon>Hyphomicrobiales</taxon>
        <taxon>Rhizobiaceae</taxon>
        <taxon>Rhizobium/Agrobacterium group</taxon>
        <taxon>Rhizobium</taxon>
    </lineage>
</organism>
<comment type="caution">
    <text evidence="1">The sequence shown here is derived from an EMBL/GenBank/DDBJ whole genome shotgun (WGS) entry which is preliminary data.</text>
</comment>
<reference evidence="1" key="1">
    <citation type="submission" date="2016-03" db="EMBL/GenBank/DDBJ databases">
        <title>Microsymbionts genomes from the relict species Vavilovia formosa.</title>
        <authorList>
            <person name="Chirak E."/>
            <person name="Kimeklis A."/>
            <person name="Kopat V."/>
            <person name="Andronov E."/>
        </authorList>
    </citation>
    <scope>NUCLEOTIDE SEQUENCE [LARGE SCALE GENOMIC DNA]</scope>
    <source>
        <strain evidence="1">Vaf12</strain>
    </source>
</reference>
<gene>
    <name evidence="1" type="ORF">A4A59_20815</name>
</gene>
<evidence type="ECO:0000313" key="1">
    <source>
        <dbReference type="EMBL" id="KZA99869.1"/>
    </source>
</evidence>